<gene>
    <name evidence="2" type="ORF">IDM36_07460</name>
</gene>
<accession>A0A7T0DYR8</accession>
<dbReference type="SUPFAM" id="SSF46689">
    <property type="entry name" value="Homeodomain-like"/>
    <property type="match status" value="1"/>
</dbReference>
<protein>
    <recommendedName>
        <fullName evidence="1">HTH rpiR-type domain-containing protein</fullName>
    </recommendedName>
</protein>
<dbReference type="GO" id="GO:0003700">
    <property type="term" value="F:DNA-binding transcription factor activity"/>
    <property type="evidence" value="ECO:0007669"/>
    <property type="project" value="InterPro"/>
</dbReference>
<reference evidence="2" key="1">
    <citation type="submission" date="2020-09" db="EMBL/GenBank/DDBJ databases">
        <title>First Report of a novel Colistin-Resistant species of Enterobacter cloacae complex Producing MCR-5 isolated from hospital sewage water.</title>
        <authorList>
            <person name="Zhou K."/>
        </authorList>
    </citation>
    <scope>NUCLEOTIDE SEQUENCE [LARGE SCALE GENOMIC DNA]</scope>
    <source>
        <strain evidence="2">HSW1412</strain>
    </source>
</reference>
<dbReference type="EMBL" id="CP061801">
    <property type="protein sequence ID" value="QPK01941.1"/>
    <property type="molecule type" value="Genomic_DNA"/>
</dbReference>
<evidence type="ECO:0000313" key="2">
    <source>
        <dbReference type="EMBL" id="QPK01941.1"/>
    </source>
</evidence>
<dbReference type="InterPro" id="IPR036388">
    <property type="entry name" value="WH-like_DNA-bd_sf"/>
</dbReference>
<dbReference type="Gene3D" id="1.10.10.10">
    <property type="entry name" value="Winged helix-like DNA-binding domain superfamily/Winged helix DNA-binding domain"/>
    <property type="match status" value="1"/>
</dbReference>
<dbReference type="InterPro" id="IPR009057">
    <property type="entry name" value="Homeodomain-like_sf"/>
</dbReference>
<dbReference type="AlphaFoldDB" id="A0A7T0DYR8"/>
<dbReference type="InterPro" id="IPR000281">
    <property type="entry name" value="HTH_RpiR"/>
</dbReference>
<name>A0A7T0DYR8_9ENTR</name>
<dbReference type="Pfam" id="PF01418">
    <property type="entry name" value="HTH_6"/>
    <property type="match status" value="1"/>
</dbReference>
<evidence type="ECO:0000259" key="1">
    <source>
        <dbReference type="PROSITE" id="PS51071"/>
    </source>
</evidence>
<proteinExistence type="predicted"/>
<dbReference type="PROSITE" id="PS51071">
    <property type="entry name" value="HTH_RPIR"/>
    <property type="match status" value="1"/>
</dbReference>
<feature type="domain" description="HTH rpiR-type" evidence="1">
    <location>
        <begin position="1"/>
        <end position="35"/>
    </location>
</feature>
<organism evidence="2">
    <name type="scientific">Enterobacter mori</name>
    <dbReference type="NCBI Taxonomy" id="539813"/>
    <lineage>
        <taxon>Bacteria</taxon>
        <taxon>Pseudomonadati</taxon>
        <taxon>Pseudomonadota</taxon>
        <taxon>Gammaproteobacteria</taxon>
        <taxon>Enterobacterales</taxon>
        <taxon>Enterobacteriaceae</taxon>
        <taxon>Enterobacter</taxon>
    </lineage>
</organism>
<sequence length="36" mass="4059">MLNIAQSSIYKFAQKLGTRGFTELKMLLIEENGGKK</sequence>